<name>A0AAV4DLM7_9GAST</name>
<keyword evidence="2" id="KW-1185">Reference proteome</keyword>
<reference evidence="1 2" key="1">
    <citation type="journal article" date="2021" name="Elife">
        <title>Chloroplast acquisition without the gene transfer in kleptoplastic sea slugs, Plakobranchus ocellatus.</title>
        <authorList>
            <person name="Maeda T."/>
            <person name="Takahashi S."/>
            <person name="Yoshida T."/>
            <person name="Shimamura S."/>
            <person name="Takaki Y."/>
            <person name="Nagai Y."/>
            <person name="Toyoda A."/>
            <person name="Suzuki Y."/>
            <person name="Arimoto A."/>
            <person name="Ishii H."/>
            <person name="Satoh N."/>
            <person name="Nishiyama T."/>
            <person name="Hasebe M."/>
            <person name="Maruyama T."/>
            <person name="Minagawa J."/>
            <person name="Obokata J."/>
            <person name="Shigenobu S."/>
        </authorList>
    </citation>
    <scope>NUCLEOTIDE SEQUENCE [LARGE SCALE GENOMIC DNA]</scope>
</reference>
<evidence type="ECO:0000313" key="1">
    <source>
        <dbReference type="EMBL" id="GFO44932.1"/>
    </source>
</evidence>
<organism evidence="1 2">
    <name type="scientific">Plakobranchus ocellatus</name>
    <dbReference type="NCBI Taxonomy" id="259542"/>
    <lineage>
        <taxon>Eukaryota</taxon>
        <taxon>Metazoa</taxon>
        <taxon>Spiralia</taxon>
        <taxon>Lophotrochozoa</taxon>
        <taxon>Mollusca</taxon>
        <taxon>Gastropoda</taxon>
        <taxon>Heterobranchia</taxon>
        <taxon>Euthyneura</taxon>
        <taxon>Panpulmonata</taxon>
        <taxon>Sacoglossa</taxon>
        <taxon>Placobranchoidea</taxon>
        <taxon>Plakobranchidae</taxon>
        <taxon>Plakobranchus</taxon>
    </lineage>
</organism>
<sequence>MYPVHNKVILGFQALRQARAPVAGLEPATEGSLQISGRTRKPLCYRRHHNALYIALNKIIQAIARTLSGPLSGQGAGGGARTRDRKVPADLYFTIDSIPTVPSTPHTRKETDRQIGIQTEISTRRWIVRSLRIPNEALK</sequence>
<gene>
    <name evidence="1" type="ORF">PoB_007143700</name>
</gene>
<dbReference type="EMBL" id="BLXT01007988">
    <property type="protein sequence ID" value="GFO44932.1"/>
    <property type="molecule type" value="Genomic_DNA"/>
</dbReference>
<comment type="caution">
    <text evidence="1">The sequence shown here is derived from an EMBL/GenBank/DDBJ whole genome shotgun (WGS) entry which is preliminary data.</text>
</comment>
<dbReference type="Proteomes" id="UP000735302">
    <property type="component" value="Unassembled WGS sequence"/>
</dbReference>
<dbReference type="AlphaFoldDB" id="A0AAV4DLM7"/>
<accession>A0AAV4DLM7</accession>
<protein>
    <submittedName>
        <fullName evidence="1">Uncharacterized protein</fullName>
    </submittedName>
</protein>
<evidence type="ECO:0000313" key="2">
    <source>
        <dbReference type="Proteomes" id="UP000735302"/>
    </source>
</evidence>
<proteinExistence type="predicted"/>